<dbReference type="AlphaFoldDB" id="A0A0E0PCT6"/>
<evidence type="ECO:0000313" key="3">
    <source>
        <dbReference type="Proteomes" id="UP000008022"/>
    </source>
</evidence>
<protein>
    <submittedName>
        <fullName evidence="2">Uncharacterized protein</fullName>
    </submittedName>
</protein>
<sequence>MHREQGAERKMNSNKIRKKKKKHKSEILTDAESIDRSIFAKRFLPGASGLHPCKRALQLRLPRCPPNNSCSSGHLRRRSATKTKTTSELHLLMQQLVDFLSRREREKRMSCGWGNKSISNRVAISPPS</sequence>
<dbReference type="EnsemblPlants" id="ORUFI04G23640.1">
    <property type="protein sequence ID" value="ORUFI04G23640.1"/>
    <property type="gene ID" value="ORUFI04G23640"/>
</dbReference>
<reference evidence="3" key="1">
    <citation type="submission" date="2013-06" db="EMBL/GenBank/DDBJ databases">
        <authorList>
            <person name="Zhao Q."/>
        </authorList>
    </citation>
    <scope>NUCLEOTIDE SEQUENCE</scope>
    <source>
        <strain evidence="3">cv. W1943</strain>
    </source>
</reference>
<reference evidence="2" key="2">
    <citation type="submission" date="2015-06" db="UniProtKB">
        <authorList>
            <consortium name="EnsemblPlants"/>
        </authorList>
    </citation>
    <scope>IDENTIFICATION</scope>
</reference>
<dbReference type="Gramene" id="ORUFI04G23640.1">
    <property type="protein sequence ID" value="ORUFI04G23640.1"/>
    <property type="gene ID" value="ORUFI04G23640"/>
</dbReference>
<dbReference type="Proteomes" id="UP000008022">
    <property type="component" value="Unassembled WGS sequence"/>
</dbReference>
<accession>A0A0E0PCT6</accession>
<keyword evidence="3" id="KW-1185">Reference proteome</keyword>
<name>A0A0E0PCT6_ORYRU</name>
<feature type="region of interest" description="Disordered" evidence="1">
    <location>
        <begin position="1"/>
        <end position="28"/>
    </location>
</feature>
<evidence type="ECO:0000256" key="1">
    <source>
        <dbReference type="SAM" id="MobiDB-lite"/>
    </source>
</evidence>
<feature type="region of interest" description="Disordered" evidence="1">
    <location>
        <begin position="65"/>
        <end position="85"/>
    </location>
</feature>
<evidence type="ECO:0000313" key="2">
    <source>
        <dbReference type="EnsemblPlants" id="ORUFI04G23640.1"/>
    </source>
</evidence>
<feature type="compositionally biased region" description="Basic residues" evidence="1">
    <location>
        <begin position="15"/>
        <end position="24"/>
    </location>
</feature>
<feature type="compositionally biased region" description="Basic and acidic residues" evidence="1">
    <location>
        <begin position="1"/>
        <end position="11"/>
    </location>
</feature>
<proteinExistence type="predicted"/>
<dbReference type="HOGENOM" id="CLU_1963205_0_0_1"/>
<organism evidence="2 3">
    <name type="scientific">Oryza rufipogon</name>
    <name type="common">Brownbeard rice</name>
    <name type="synonym">Asian wild rice</name>
    <dbReference type="NCBI Taxonomy" id="4529"/>
    <lineage>
        <taxon>Eukaryota</taxon>
        <taxon>Viridiplantae</taxon>
        <taxon>Streptophyta</taxon>
        <taxon>Embryophyta</taxon>
        <taxon>Tracheophyta</taxon>
        <taxon>Spermatophyta</taxon>
        <taxon>Magnoliopsida</taxon>
        <taxon>Liliopsida</taxon>
        <taxon>Poales</taxon>
        <taxon>Poaceae</taxon>
        <taxon>BOP clade</taxon>
        <taxon>Oryzoideae</taxon>
        <taxon>Oryzeae</taxon>
        <taxon>Oryzinae</taxon>
        <taxon>Oryza</taxon>
    </lineage>
</organism>